<evidence type="ECO:0000313" key="3">
    <source>
        <dbReference type="Proteomes" id="UP000070054"/>
    </source>
</evidence>
<dbReference type="SUPFAM" id="SSF54160">
    <property type="entry name" value="Chromo domain-like"/>
    <property type="match status" value="2"/>
</dbReference>
<name>A0A135USG0_9PEZI</name>
<comment type="caution">
    <text evidence="2">The sequence shown here is derived from an EMBL/GenBank/DDBJ whole genome shotgun (WGS) entry which is preliminary data.</text>
</comment>
<evidence type="ECO:0000256" key="1">
    <source>
        <dbReference type="ARBA" id="ARBA00011353"/>
    </source>
</evidence>
<dbReference type="InterPro" id="IPR016197">
    <property type="entry name" value="Chromo-like_dom_sf"/>
</dbReference>
<proteinExistence type="predicted"/>
<evidence type="ECO:0000313" key="2">
    <source>
        <dbReference type="EMBL" id="KXH63350.1"/>
    </source>
</evidence>
<protein>
    <recommendedName>
        <fullName evidence="4">Chromo domain-containing protein</fullName>
    </recommendedName>
</protein>
<reference evidence="2 3" key="1">
    <citation type="submission" date="2014-02" db="EMBL/GenBank/DDBJ databases">
        <title>The genome sequence of Colletotrichum nymphaeae SA-01.</title>
        <authorList>
            <person name="Baroncelli R."/>
            <person name="Thon M.R."/>
        </authorList>
    </citation>
    <scope>NUCLEOTIDE SEQUENCE [LARGE SCALE GENOMIC DNA]</scope>
    <source>
        <strain evidence="2 3">SA-01</strain>
    </source>
</reference>
<dbReference type="EMBL" id="JEMN01000207">
    <property type="protein sequence ID" value="KXH63350.1"/>
    <property type="molecule type" value="Genomic_DNA"/>
</dbReference>
<evidence type="ECO:0008006" key="4">
    <source>
        <dbReference type="Google" id="ProtNLM"/>
    </source>
</evidence>
<dbReference type="CDD" id="cd00024">
    <property type="entry name" value="CD_CSD"/>
    <property type="match status" value="1"/>
</dbReference>
<comment type="subunit">
    <text evidence="1">Component of the NuA4 histone acetyltransferase complex.</text>
</comment>
<gene>
    <name evidence="2" type="ORF">CNYM01_14210</name>
</gene>
<keyword evidence="3" id="KW-1185">Reference proteome</keyword>
<dbReference type="OrthoDB" id="4845854at2759"/>
<dbReference type="AlphaFoldDB" id="A0A135USG0"/>
<sequence length="146" mass="16965">MRATSVDQIREDGSSTTEWQVRRIQGHSQSGDAIYYHVAWQPTWECRDRLQHMLPDLVTWDSLHGCVSSRRSPSRRYDPTLEHWSGAVAGRKEVDGLVYYKIEWQVTTEPAKNLENALSLVKEYWDNVRSLKSGNRRGQEDDSDEI</sequence>
<accession>A0A135USG0</accession>
<dbReference type="Proteomes" id="UP000070054">
    <property type="component" value="Unassembled WGS sequence"/>
</dbReference>
<organism evidence="2 3">
    <name type="scientific">Colletotrichum nymphaeae SA-01</name>
    <dbReference type="NCBI Taxonomy" id="1460502"/>
    <lineage>
        <taxon>Eukaryota</taxon>
        <taxon>Fungi</taxon>
        <taxon>Dikarya</taxon>
        <taxon>Ascomycota</taxon>
        <taxon>Pezizomycotina</taxon>
        <taxon>Sordariomycetes</taxon>
        <taxon>Hypocreomycetidae</taxon>
        <taxon>Glomerellales</taxon>
        <taxon>Glomerellaceae</taxon>
        <taxon>Colletotrichum</taxon>
        <taxon>Colletotrichum acutatum species complex</taxon>
    </lineage>
</organism>